<dbReference type="EMBL" id="JAQQWL010000013">
    <property type="protein sequence ID" value="KAK8043011.1"/>
    <property type="molecule type" value="Genomic_DNA"/>
</dbReference>
<feature type="domain" description="DUF7918" evidence="2">
    <location>
        <begin position="10"/>
        <end position="63"/>
    </location>
</feature>
<proteinExistence type="predicted"/>
<reference evidence="3 4" key="1">
    <citation type="submission" date="2023-01" db="EMBL/GenBank/DDBJ databases">
        <title>Analysis of 21 Apiospora genomes using comparative genomics revels a genus with tremendous synthesis potential of carbohydrate active enzymes and secondary metabolites.</title>
        <authorList>
            <person name="Sorensen T."/>
        </authorList>
    </citation>
    <scope>NUCLEOTIDE SEQUENCE [LARGE SCALE GENOMIC DNA]</scope>
    <source>
        <strain evidence="3 4">CBS 135458</strain>
    </source>
</reference>
<evidence type="ECO:0000313" key="4">
    <source>
        <dbReference type="Proteomes" id="UP001480595"/>
    </source>
</evidence>
<sequence length="155" mass="16792">MPLKDGWRLEHEREKVRDLGVIELRVFRVQELGASEFKPNTETSRLAEVAEKSLVGRAEAAETAPLRGPVHDAVQQRGRMTATLSSCSRTSSEVTAAGMTGPSQWKDAECVHPSMKGVKMPDTSAATPGQTNVPNAFLMYNEYITVRASSGTSSA</sequence>
<name>A0ABR1TAI5_9PEZI</name>
<organism evidence="3 4">
    <name type="scientific">Apiospora phragmitis</name>
    <dbReference type="NCBI Taxonomy" id="2905665"/>
    <lineage>
        <taxon>Eukaryota</taxon>
        <taxon>Fungi</taxon>
        <taxon>Dikarya</taxon>
        <taxon>Ascomycota</taxon>
        <taxon>Pezizomycotina</taxon>
        <taxon>Sordariomycetes</taxon>
        <taxon>Xylariomycetidae</taxon>
        <taxon>Amphisphaeriales</taxon>
        <taxon>Apiosporaceae</taxon>
        <taxon>Apiospora</taxon>
    </lineage>
</organism>
<dbReference type="Proteomes" id="UP001480595">
    <property type="component" value="Unassembled WGS sequence"/>
</dbReference>
<feature type="compositionally biased region" description="Polar residues" evidence="1">
    <location>
        <begin position="83"/>
        <end position="94"/>
    </location>
</feature>
<comment type="caution">
    <text evidence="3">The sequence shown here is derived from an EMBL/GenBank/DDBJ whole genome shotgun (WGS) entry which is preliminary data.</text>
</comment>
<keyword evidence="4" id="KW-1185">Reference proteome</keyword>
<accession>A0ABR1TAI5</accession>
<dbReference type="Pfam" id="PF25534">
    <property type="entry name" value="DUF7918"/>
    <property type="match status" value="1"/>
</dbReference>
<evidence type="ECO:0000259" key="2">
    <source>
        <dbReference type="Pfam" id="PF25534"/>
    </source>
</evidence>
<evidence type="ECO:0000313" key="3">
    <source>
        <dbReference type="EMBL" id="KAK8043011.1"/>
    </source>
</evidence>
<feature type="region of interest" description="Disordered" evidence="1">
    <location>
        <begin position="83"/>
        <end position="105"/>
    </location>
</feature>
<protein>
    <recommendedName>
        <fullName evidence="2">DUF7918 domain-containing protein</fullName>
    </recommendedName>
</protein>
<gene>
    <name evidence="3" type="ORF">PG994_013494</name>
</gene>
<dbReference type="GeneID" id="92097966"/>
<dbReference type="RefSeq" id="XP_066709864.1">
    <property type="nucleotide sequence ID" value="XM_066864903.1"/>
</dbReference>
<evidence type="ECO:0000256" key="1">
    <source>
        <dbReference type="SAM" id="MobiDB-lite"/>
    </source>
</evidence>
<dbReference type="InterPro" id="IPR057678">
    <property type="entry name" value="DUF7918"/>
</dbReference>